<protein>
    <submittedName>
        <fullName evidence="1">Uncharacterized protein</fullName>
    </submittedName>
</protein>
<sequence>MDKIIELLTLYDDELGQVRVISKNNNVQYLVINGEKIDRFKLLALASISSKQSKETALQILNLASTLFHPQNDPVFNELYNVVALQVNQSMLNLD</sequence>
<name>A0A1G7VS96_THETY</name>
<accession>A0A1G7VS96</accession>
<dbReference type="AlphaFoldDB" id="A0A1G7VS96"/>
<reference evidence="1 2" key="1">
    <citation type="submission" date="2016-10" db="EMBL/GenBank/DDBJ databases">
        <authorList>
            <person name="de Groot N.N."/>
        </authorList>
    </citation>
    <scope>NUCLEOTIDE SEQUENCE [LARGE SCALE GENOMIC DNA]</scope>
    <source>
        <strain evidence="1 2">DSM 569</strain>
    </source>
</reference>
<dbReference type="EMBL" id="FNBS01000099">
    <property type="protein sequence ID" value="SDG61760.1"/>
    <property type="molecule type" value="Genomic_DNA"/>
</dbReference>
<dbReference type="Proteomes" id="UP000183404">
    <property type="component" value="Unassembled WGS sequence"/>
</dbReference>
<gene>
    <name evidence="1" type="ORF">SAMN04244560_02648</name>
</gene>
<dbReference type="RefSeq" id="WP_074592923.1">
    <property type="nucleotide sequence ID" value="NZ_FNBS01000099.1"/>
</dbReference>
<organism evidence="1 2">
    <name type="scientific">Thermoanaerobacter thermohydrosulfuricus</name>
    <name type="common">Clostridium thermohydrosulfuricum</name>
    <dbReference type="NCBI Taxonomy" id="1516"/>
    <lineage>
        <taxon>Bacteria</taxon>
        <taxon>Bacillati</taxon>
        <taxon>Bacillota</taxon>
        <taxon>Clostridia</taxon>
        <taxon>Thermoanaerobacterales</taxon>
        <taxon>Thermoanaerobacteraceae</taxon>
        <taxon>Thermoanaerobacter</taxon>
    </lineage>
</organism>
<proteinExistence type="predicted"/>
<evidence type="ECO:0000313" key="1">
    <source>
        <dbReference type="EMBL" id="SDG61760.1"/>
    </source>
</evidence>
<evidence type="ECO:0000313" key="2">
    <source>
        <dbReference type="Proteomes" id="UP000183404"/>
    </source>
</evidence>